<dbReference type="InterPro" id="IPR029057">
    <property type="entry name" value="PRTase-like"/>
</dbReference>
<dbReference type="UniPathway" id="UPA00070">
    <property type="reaction ID" value="UER00119"/>
</dbReference>
<dbReference type="InterPro" id="IPR013785">
    <property type="entry name" value="Aldolase_TIM"/>
</dbReference>
<evidence type="ECO:0000256" key="2">
    <source>
        <dbReference type="ARBA" id="ARBA00011971"/>
    </source>
</evidence>
<dbReference type="GO" id="GO:0044205">
    <property type="term" value="P:'de novo' UMP biosynthetic process"/>
    <property type="evidence" value="ECO:0007669"/>
    <property type="project" value="UniProtKB-UniRule"/>
</dbReference>
<gene>
    <name evidence="8" type="primary">pyrFE</name>
    <name evidence="6" type="synonym">pyrE</name>
    <name evidence="8" type="ORF">PL8927_820032</name>
</gene>
<dbReference type="InterPro" id="IPR023031">
    <property type="entry name" value="OPRT"/>
</dbReference>
<protein>
    <recommendedName>
        <fullName evidence="2 6">Orotate phosphoribosyltransferase</fullName>
        <shortName evidence="6">OPRT</shortName>
        <shortName evidence="6">OPRTase</shortName>
        <ecNumber evidence="2 6">2.4.2.10</ecNumber>
    </recommendedName>
</protein>
<sequence length="526" mass="59056">MKKVNKTGLNPDTQGTRLCLNNYSLIPYRPSTVNIQQLTMNFFDKLLAAIEHQNSLLYVALEPDPDSHIFDTENCGGIESNCTDSIEQWQEWLHFVIRETSELVCAYKLSLGFYLTLGIPGLKLLEKTLQFIPPNIPTILDAKHSDLNSSTVFARFVFEDLKFDACTLTPYAGLDQVAPFLVYPDKAVFILCATANPSASIIQEYPQPDKPLYLELVNTSQTWGTSEQLGLEVGMVPDMLAKIRQAAPERLILLQGDVAEENDLTDLDDLTQILSAGLSLNGEGLLLPVPPQLLEQDNLKEGIKELQEQINQERQRVIQGNPTCDLWLPDVCFLRHQPHRDLILQLYDIGCIIFGDHVQASGETFPYYIDLRRIISTPQIFHQIVGAYGEILETLTFDRIAGIPYGSLPTATGLSLRLQRPMIFPRKEVKAYGAGRLIEGHFQPGETIVVVDDILITGNSVIKGAEKLKSAGLKVEDIVVLIDHERGVKERLKENHYHAHAVLTLSEIAETLYEANRITEEQFNFF</sequence>
<feature type="binding site" description="in other chain" evidence="6">
    <location>
        <position position="427"/>
    </location>
    <ligand>
        <name>5-phospho-alpha-D-ribose 1-diphosphate</name>
        <dbReference type="ChEBI" id="CHEBI:58017"/>
        <note>ligand shared between dimeric partners</note>
    </ligand>
</feature>
<keyword evidence="4 6" id="KW-0808">Transferase</keyword>
<evidence type="ECO:0000256" key="4">
    <source>
        <dbReference type="ARBA" id="ARBA00022679"/>
    </source>
</evidence>
<accession>A0A7Z9C369</accession>
<comment type="subunit">
    <text evidence="6">Homodimer.</text>
</comment>
<dbReference type="PANTHER" id="PTHR19278">
    <property type="entry name" value="OROTATE PHOSPHORIBOSYLTRANSFERASE"/>
    <property type="match status" value="1"/>
</dbReference>
<keyword evidence="9" id="KW-1185">Reference proteome</keyword>
<evidence type="ECO:0000256" key="1">
    <source>
        <dbReference type="ARBA" id="ARBA00004889"/>
    </source>
</evidence>
<dbReference type="InterPro" id="IPR004467">
    <property type="entry name" value="Or_phspho_trans_dom"/>
</dbReference>
<dbReference type="GO" id="GO:0019856">
    <property type="term" value="P:pyrimidine nucleobase biosynthetic process"/>
    <property type="evidence" value="ECO:0007669"/>
    <property type="project" value="TreeGrafter"/>
</dbReference>
<comment type="catalytic activity">
    <reaction evidence="6">
        <text>orotidine 5'-phosphate + diphosphate = orotate + 5-phospho-alpha-D-ribose 1-diphosphate</text>
        <dbReference type="Rhea" id="RHEA:10380"/>
        <dbReference type="ChEBI" id="CHEBI:30839"/>
        <dbReference type="ChEBI" id="CHEBI:33019"/>
        <dbReference type="ChEBI" id="CHEBI:57538"/>
        <dbReference type="ChEBI" id="CHEBI:58017"/>
        <dbReference type="EC" id="2.4.2.10"/>
    </reaction>
</comment>
<proteinExistence type="inferred from homology"/>
<feature type="binding site" evidence="6">
    <location>
        <position position="426"/>
    </location>
    <ligand>
        <name>5-phospho-alpha-D-ribose 1-diphosphate</name>
        <dbReference type="ChEBI" id="CHEBI:58017"/>
        <note>ligand shared between dimeric partners</note>
    </ligand>
</feature>
<evidence type="ECO:0000313" key="9">
    <source>
        <dbReference type="Proteomes" id="UP000184550"/>
    </source>
</evidence>
<evidence type="ECO:0000256" key="3">
    <source>
        <dbReference type="ARBA" id="ARBA00022676"/>
    </source>
</evidence>
<comment type="caution">
    <text evidence="8">The sequence shown here is derived from an EMBL/GenBank/DDBJ whole genome shotgun (WGS) entry which is preliminary data.</text>
</comment>
<dbReference type="InterPro" id="IPR011060">
    <property type="entry name" value="RibuloseP-bd_barrel"/>
</dbReference>
<name>A0A7Z9C369_9CYAN</name>
<dbReference type="Proteomes" id="UP000184550">
    <property type="component" value="Unassembled WGS sequence"/>
</dbReference>
<dbReference type="HAMAP" id="MF_01208">
    <property type="entry name" value="PyrE"/>
    <property type="match status" value="1"/>
</dbReference>
<keyword evidence="8" id="KW-0456">Lyase</keyword>
<dbReference type="PANTHER" id="PTHR19278:SF9">
    <property type="entry name" value="URIDINE 5'-MONOPHOSPHATE SYNTHASE"/>
    <property type="match status" value="1"/>
</dbReference>
<comment type="pathway">
    <text evidence="1 6">Pyrimidine metabolism; UMP biosynthesis via de novo pathway; UMP from orotate: step 1/2.</text>
</comment>
<evidence type="ECO:0000256" key="5">
    <source>
        <dbReference type="ARBA" id="ARBA00022975"/>
    </source>
</evidence>
<dbReference type="Gene3D" id="3.20.20.70">
    <property type="entry name" value="Aldolase class I"/>
    <property type="match status" value="1"/>
</dbReference>
<keyword evidence="3 6" id="KW-0328">Glycosyltransferase</keyword>
<dbReference type="GO" id="GO:0000287">
    <property type="term" value="F:magnesium ion binding"/>
    <property type="evidence" value="ECO:0007669"/>
    <property type="project" value="UniProtKB-UniRule"/>
</dbReference>
<dbReference type="EC" id="2.4.2.10" evidence="2 6"/>
<dbReference type="SUPFAM" id="SSF53271">
    <property type="entry name" value="PRTase-like"/>
    <property type="match status" value="1"/>
</dbReference>
<evidence type="ECO:0000256" key="6">
    <source>
        <dbReference type="HAMAP-Rule" id="MF_01208"/>
    </source>
</evidence>
<keyword evidence="6" id="KW-0460">Magnesium</keyword>
<dbReference type="GO" id="GO:0016829">
    <property type="term" value="F:lyase activity"/>
    <property type="evidence" value="ECO:0007669"/>
    <property type="project" value="UniProtKB-KW"/>
</dbReference>
<dbReference type="CDD" id="cd06223">
    <property type="entry name" value="PRTases_typeI"/>
    <property type="match status" value="1"/>
</dbReference>
<dbReference type="Pfam" id="PF00156">
    <property type="entry name" value="Pribosyltran"/>
    <property type="match status" value="1"/>
</dbReference>
<dbReference type="Gene3D" id="3.40.50.2020">
    <property type="match status" value="1"/>
</dbReference>
<keyword evidence="5 6" id="KW-0665">Pyrimidine biosynthesis</keyword>
<organism evidence="8 9">
    <name type="scientific">Planktothrix serta PCC 8927</name>
    <dbReference type="NCBI Taxonomy" id="671068"/>
    <lineage>
        <taxon>Bacteria</taxon>
        <taxon>Bacillati</taxon>
        <taxon>Cyanobacteriota</taxon>
        <taxon>Cyanophyceae</taxon>
        <taxon>Oscillatoriophycideae</taxon>
        <taxon>Oscillatoriales</taxon>
        <taxon>Microcoleaceae</taxon>
        <taxon>Planktothrix</taxon>
    </lineage>
</organism>
<comment type="function">
    <text evidence="6">Catalyzes the transfer of a ribosyl phosphate group from 5-phosphoribose 1-diphosphate to orotate, leading to the formation of orotidine monophosphate (OMP).</text>
</comment>
<feature type="binding site" evidence="6">
    <location>
        <position position="430"/>
    </location>
    <ligand>
        <name>5-phospho-alpha-D-ribose 1-diphosphate</name>
        <dbReference type="ChEBI" id="CHEBI:58017"/>
        <note>ligand shared between dimeric partners</note>
    </ligand>
</feature>
<comment type="similarity">
    <text evidence="6">Belongs to the purine/pyrimidine phosphoribosyltransferase family. PyrE subfamily.</text>
</comment>
<evidence type="ECO:0000259" key="7">
    <source>
        <dbReference type="Pfam" id="PF00156"/>
    </source>
</evidence>
<dbReference type="EMBL" id="CZCU02000160">
    <property type="protein sequence ID" value="VXD24416.1"/>
    <property type="molecule type" value="Genomic_DNA"/>
</dbReference>
<reference evidence="8" key="1">
    <citation type="submission" date="2019-10" db="EMBL/GenBank/DDBJ databases">
        <authorList>
            <consortium name="Genoscope - CEA"/>
            <person name="William W."/>
        </authorList>
    </citation>
    <scope>NUCLEOTIDE SEQUENCE [LARGE SCALE GENOMIC DNA]</scope>
    <source>
        <strain evidence="8">BBR_PRJEB10992</strain>
    </source>
</reference>
<comment type="cofactor">
    <cofactor evidence="6">
        <name>Mg(2+)</name>
        <dbReference type="ChEBI" id="CHEBI:18420"/>
    </cofactor>
</comment>
<evidence type="ECO:0000313" key="8">
    <source>
        <dbReference type="EMBL" id="VXD24416.1"/>
    </source>
</evidence>
<dbReference type="GO" id="GO:0004588">
    <property type="term" value="F:orotate phosphoribosyltransferase activity"/>
    <property type="evidence" value="ECO:0007669"/>
    <property type="project" value="UniProtKB-UniRule"/>
</dbReference>
<dbReference type="AlphaFoldDB" id="A0A7Z9C369"/>
<comment type="caution">
    <text evidence="6">Lacks conserved residue(s) required for the propagation of feature annotation.</text>
</comment>
<feature type="domain" description="Phosphoribosyltransferase" evidence="7">
    <location>
        <begin position="377"/>
        <end position="493"/>
    </location>
</feature>
<dbReference type="InterPro" id="IPR000836">
    <property type="entry name" value="PRTase_dom"/>
</dbReference>
<dbReference type="SUPFAM" id="SSF51366">
    <property type="entry name" value="Ribulose-phoshate binding barrel"/>
    <property type="match status" value="1"/>
</dbReference>
<feature type="binding site" description="in other chain" evidence="6">
    <location>
        <begin position="452"/>
        <end position="460"/>
    </location>
    <ligand>
        <name>5-phospho-alpha-D-ribose 1-diphosphate</name>
        <dbReference type="ChEBI" id="CHEBI:58017"/>
        <note>ligand shared between dimeric partners</note>
    </ligand>
</feature>
<dbReference type="NCBIfam" id="NF004034">
    <property type="entry name" value="PRK05500.1"/>
    <property type="match status" value="1"/>
</dbReference>
<dbReference type="NCBIfam" id="TIGR00336">
    <property type="entry name" value="pyrE"/>
    <property type="match status" value="1"/>
</dbReference>